<dbReference type="FunFam" id="3.30.40.10:FF:000022">
    <property type="entry name" value="E3 ubiquitin-protein ligase RING1-like"/>
    <property type="match status" value="1"/>
</dbReference>
<dbReference type="OMA" id="MANISCR"/>
<dbReference type="OrthoDB" id="8062037at2759"/>
<dbReference type="SUPFAM" id="SSF57850">
    <property type="entry name" value="RING/U-box"/>
    <property type="match status" value="1"/>
</dbReference>
<evidence type="ECO:0000256" key="3">
    <source>
        <dbReference type="ARBA" id="ARBA00022679"/>
    </source>
</evidence>
<dbReference type="GO" id="GO:0016567">
    <property type="term" value="P:protein ubiquitination"/>
    <property type="evidence" value="ECO:0007669"/>
    <property type="project" value="TreeGrafter"/>
</dbReference>
<evidence type="ECO:0000256" key="2">
    <source>
        <dbReference type="ARBA" id="ARBA00012483"/>
    </source>
</evidence>
<name>A0A835DDJ4_TETSI</name>
<evidence type="ECO:0000256" key="1">
    <source>
        <dbReference type="ARBA" id="ARBA00000900"/>
    </source>
</evidence>
<evidence type="ECO:0000256" key="5">
    <source>
        <dbReference type="ARBA" id="ARBA00022771"/>
    </source>
</evidence>
<keyword evidence="5 8" id="KW-0863">Zinc-finger</keyword>
<dbReference type="GO" id="GO:0005737">
    <property type="term" value="C:cytoplasm"/>
    <property type="evidence" value="ECO:0007669"/>
    <property type="project" value="TreeGrafter"/>
</dbReference>
<dbReference type="AlphaFoldDB" id="A0A835DDJ4"/>
<dbReference type="EC" id="2.3.2.27" evidence="2"/>
<dbReference type="SMART" id="SM00184">
    <property type="entry name" value="RING"/>
    <property type="match status" value="1"/>
</dbReference>
<keyword evidence="6" id="KW-0833">Ubl conjugation pathway</keyword>
<dbReference type="InterPro" id="IPR001841">
    <property type="entry name" value="Znf_RING"/>
</dbReference>
<dbReference type="Gene3D" id="3.30.40.10">
    <property type="entry name" value="Zinc/RING finger domain, C3HC4 (zinc finger)"/>
    <property type="match status" value="1"/>
</dbReference>
<protein>
    <recommendedName>
        <fullName evidence="2">RING-type E3 ubiquitin transferase</fullName>
        <ecNumber evidence="2">2.3.2.27</ecNumber>
    </recommendedName>
</protein>
<dbReference type="GO" id="GO:0008270">
    <property type="term" value="F:zinc ion binding"/>
    <property type="evidence" value="ECO:0007669"/>
    <property type="project" value="UniProtKB-KW"/>
</dbReference>
<dbReference type="PANTHER" id="PTHR15710:SF108">
    <property type="entry name" value="OS03G0286100 PROTEIN"/>
    <property type="match status" value="1"/>
</dbReference>
<feature type="domain" description="RING-type" evidence="9">
    <location>
        <begin position="375"/>
        <end position="416"/>
    </location>
</feature>
<dbReference type="EMBL" id="JABCRI010000010">
    <property type="protein sequence ID" value="KAF8399241.1"/>
    <property type="molecule type" value="Genomic_DNA"/>
</dbReference>
<reference evidence="10 11" key="1">
    <citation type="submission" date="2020-04" db="EMBL/GenBank/DDBJ databases">
        <title>Plant Genome Project.</title>
        <authorList>
            <person name="Zhang R.-G."/>
        </authorList>
    </citation>
    <scope>NUCLEOTIDE SEQUENCE [LARGE SCALE GENOMIC DNA]</scope>
    <source>
        <strain evidence="10">YNK0</strain>
        <tissue evidence="10">Leaf</tissue>
    </source>
</reference>
<comment type="catalytic activity">
    <reaction evidence="1">
        <text>S-ubiquitinyl-[E2 ubiquitin-conjugating enzyme]-L-cysteine + [acceptor protein]-L-lysine = [E2 ubiquitin-conjugating enzyme]-L-cysteine + N(6)-ubiquitinyl-[acceptor protein]-L-lysine.</text>
        <dbReference type="EC" id="2.3.2.27"/>
    </reaction>
</comment>
<comment type="caution">
    <text evidence="10">The sequence shown here is derived from an EMBL/GenBank/DDBJ whole genome shotgun (WGS) entry which is preliminary data.</text>
</comment>
<evidence type="ECO:0000256" key="8">
    <source>
        <dbReference type="PROSITE-ProRule" id="PRU00175"/>
    </source>
</evidence>
<evidence type="ECO:0000313" key="10">
    <source>
        <dbReference type="EMBL" id="KAF8399241.1"/>
    </source>
</evidence>
<gene>
    <name evidence="10" type="ORF">HHK36_015106</name>
</gene>
<sequence>MAEILDIHRPEEDEEIVEMENIYSFPCSSNDAYRDNNNVYYASGSASLFPQISELNIDERDARIRIGDGDVSDSDSHSVTDLNYFICENQVNLNMDLLEPRVEQSHFIDDGSVQNLFFKTLNDSNFGVLEGDDEIGISNHLELGSGLGLGLGLGLEDENGDFMIAECGAELFECRRASVSESAESSKIHEGEFYEDGLIVIGIGSDSDEEGNEFMGIDLNSSNEDRLDRDVDDLGLPLSWDFLRLEYQSVTNEDFEWEEVDNRDGEGEVLGMIIDAVDEVEAGESREEPMQDLAWEAVLVVTNLERDAELEHDIESLLADPEGYIYTADNLMLFGQFMENESPLRGSLPASKSAVQNLSSVLLTQEDVKNNNTLCAVCKDEISTEEKATQLPCSHHYHGDCILPWLSIRNTCPVCRYELPTDDADYEQRTQRVGRGL</sequence>
<evidence type="ECO:0000256" key="6">
    <source>
        <dbReference type="ARBA" id="ARBA00022786"/>
    </source>
</evidence>
<evidence type="ECO:0000259" key="9">
    <source>
        <dbReference type="PROSITE" id="PS50089"/>
    </source>
</evidence>
<proteinExistence type="predicted"/>
<dbReference type="Pfam" id="PF13639">
    <property type="entry name" value="zf-RING_2"/>
    <property type="match status" value="1"/>
</dbReference>
<dbReference type="PROSITE" id="PS50089">
    <property type="entry name" value="ZF_RING_2"/>
    <property type="match status" value="1"/>
</dbReference>
<dbReference type="Proteomes" id="UP000655225">
    <property type="component" value="Unassembled WGS sequence"/>
</dbReference>
<keyword evidence="4" id="KW-0479">Metal-binding</keyword>
<evidence type="ECO:0000313" key="11">
    <source>
        <dbReference type="Proteomes" id="UP000655225"/>
    </source>
</evidence>
<keyword evidence="3" id="KW-0808">Transferase</keyword>
<dbReference type="PANTHER" id="PTHR15710">
    <property type="entry name" value="E3 UBIQUITIN-PROTEIN LIGASE PRAJA"/>
    <property type="match status" value="1"/>
</dbReference>
<dbReference type="GO" id="GO:0061630">
    <property type="term" value="F:ubiquitin protein ligase activity"/>
    <property type="evidence" value="ECO:0007669"/>
    <property type="project" value="UniProtKB-EC"/>
</dbReference>
<organism evidence="10 11">
    <name type="scientific">Tetracentron sinense</name>
    <name type="common">Spur-leaf</name>
    <dbReference type="NCBI Taxonomy" id="13715"/>
    <lineage>
        <taxon>Eukaryota</taxon>
        <taxon>Viridiplantae</taxon>
        <taxon>Streptophyta</taxon>
        <taxon>Embryophyta</taxon>
        <taxon>Tracheophyta</taxon>
        <taxon>Spermatophyta</taxon>
        <taxon>Magnoliopsida</taxon>
        <taxon>Trochodendrales</taxon>
        <taxon>Trochodendraceae</taxon>
        <taxon>Tetracentron</taxon>
    </lineage>
</organism>
<keyword evidence="7" id="KW-0862">Zinc</keyword>
<evidence type="ECO:0000256" key="7">
    <source>
        <dbReference type="ARBA" id="ARBA00022833"/>
    </source>
</evidence>
<accession>A0A835DDJ4</accession>
<dbReference type="InterPro" id="IPR013083">
    <property type="entry name" value="Znf_RING/FYVE/PHD"/>
</dbReference>
<evidence type="ECO:0000256" key="4">
    <source>
        <dbReference type="ARBA" id="ARBA00022723"/>
    </source>
</evidence>
<keyword evidence="11" id="KW-1185">Reference proteome</keyword>